<name>A0ABS3TUT6_9PSED</name>
<organism evidence="3 4">
    <name type="scientific">Pseudomonas schmalbachii</name>
    <dbReference type="NCBI Taxonomy" id="2816993"/>
    <lineage>
        <taxon>Bacteria</taxon>
        <taxon>Pseudomonadati</taxon>
        <taxon>Pseudomonadota</taxon>
        <taxon>Gammaproteobacteria</taxon>
        <taxon>Pseudomonadales</taxon>
        <taxon>Pseudomonadaceae</taxon>
        <taxon>Pseudomonas</taxon>
    </lineage>
</organism>
<dbReference type="RefSeq" id="WP_208315106.1">
    <property type="nucleotide sequence ID" value="NZ_JAELYA010000006.1"/>
</dbReference>
<dbReference type="InterPro" id="IPR041286">
    <property type="entry name" value="MBG_2"/>
</dbReference>
<dbReference type="Pfam" id="PF18676">
    <property type="entry name" value="MBG_2"/>
    <property type="match status" value="2"/>
</dbReference>
<dbReference type="InterPro" id="IPR011050">
    <property type="entry name" value="Pectin_lyase_fold/virulence"/>
</dbReference>
<dbReference type="NCBIfam" id="TIGR01901">
    <property type="entry name" value="adhes_NPXG"/>
    <property type="match status" value="1"/>
</dbReference>
<feature type="region of interest" description="Disordered" evidence="1">
    <location>
        <begin position="1191"/>
        <end position="1228"/>
    </location>
</feature>
<dbReference type="EMBL" id="JAELYA010000006">
    <property type="protein sequence ID" value="MBO3276898.1"/>
    <property type="molecule type" value="Genomic_DNA"/>
</dbReference>
<dbReference type="Proteomes" id="UP000669060">
    <property type="component" value="Unassembled WGS sequence"/>
</dbReference>
<dbReference type="InterPro" id="IPR012334">
    <property type="entry name" value="Pectin_lyas_fold"/>
</dbReference>
<protein>
    <submittedName>
        <fullName evidence="3">Filamentous hemagglutinin N-terminal domain-containing protein</fullName>
    </submittedName>
</protein>
<evidence type="ECO:0000313" key="4">
    <source>
        <dbReference type="Proteomes" id="UP000669060"/>
    </source>
</evidence>
<accession>A0ABS3TUT6</accession>
<dbReference type="PANTHER" id="PTHR12338">
    <property type="entry name" value="AUTOTRANSPORTER"/>
    <property type="match status" value="1"/>
</dbReference>
<proteinExistence type="predicted"/>
<sequence>MKKDRRNHPLSLSHMPGSGLKRVALGVAMAFTGLLGLGDAFDSTAADLPDVNDAKGSSISTSGPNMTITTPAGKQRSAIDWKSFNIGEGNKVTFVQPNGKAITLNRVTGADMSRILGQLQANGHIILANPNGIHIGPNAKINTAALTAVAGKFSDDQLNRFLQGISVDPLSPDRVMAELTGKVHNEGEITAEDKGLVVLLGAQVENDGRIVANKGTIMLASGPQATLDFTGDGLIGVVVDNDMVGSKPGETYSLTNAGTLVAQDGTVIMSAKKALDALESVVSVGGNVVADSVGTDQGGNIVISGADRTTVTGTLSAKGPDGGNITVLGDKVELTDSAKLDASGTQDKGGKILVGGSYQGKGPEKEAKSTSVAKGAQLVADGKKDGGQAVVWSDGDTKFAGSASAKGGEKGGVVETSGKRLTVTADAKVDTSGSKQAGTWLLDPAVVNIEDADSDGSADGSVAASAIAEGLKTGNVDITATERINVNSAIVAPIVGTDGSSNYYGLRLLTSGTVGTVTAYNDTGNAYADAKRNDSGSIYINAPILLKNGHLVIAATGDVMLNDASAGKTGDPNLSRAIIDVGKGTIWIKTSNTASVIQQANTALIGDKVAVAGASVLLESPLNYAGTLMAGQASNGVFRYNQTNASGAVNVGKVDSPYSVPGGIPESMDGVTSQTINKLGEKVYVAKDGATNVNVDLSFGGQEFDYLIFSAVNYVDADGNPLSLTPEEFAALGDSSDYFIQGLTFTQKSTSGPDITWELIPDTSKTNKVRVNKTVAGEGKQLDVDELPPGFAFDAYQGQVVAIDSDPVAGSMTPGWGVQQYADAPGAKITGEIQHNANTGKSEELVVALGAPTTEVKTTFGYLMEDGQWMNPKQAKTYYEAAKVQYLKTTDTTDTEMGDGKKGVDLNSRQAAAVEGKINDAIREYGDDNPQFSHTELGLANDADDNSKAVKAVDDFVDQQLNQNRFIAQTDYATDATKASNIGTYDVKSEDGTFEADPFVSSRYQTSMKDGKLTITPAQLTVKADDKTKVYGDADPALTHGVVSGLKNGDTEGEVLNGGAVARDGAGTRAGENVGNYAIRQGGIDLNTQGKGGNYTLVFENGTLTITPADATVTIHDKSKLQGEPDPALTYDVEGLKFADDKLNGSVTRQPGEDIGAYGIHEDSPFNNPNYRVTVKNGTLTITGPVRIPDQPVPPAPPVVPTEPSAPPAPPAPGETTAASAPITAQAPGTERCNAVESPSAVIGGYTVTPAVTRTYDVQLICKPRSYEDKYETLPEIGDILTYVNNMAKEGKFQIPDWNRTVIPRDLNQALKNEKGGAK</sequence>
<evidence type="ECO:0000256" key="1">
    <source>
        <dbReference type="SAM" id="MobiDB-lite"/>
    </source>
</evidence>
<dbReference type="PANTHER" id="PTHR12338:SF5">
    <property type="entry name" value="ANTIGEN 43-RELATED"/>
    <property type="match status" value="1"/>
</dbReference>
<feature type="domain" description="Filamentous haemagglutinin FhaB/tRNA nuclease CdiA-like TPS" evidence="2">
    <location>
        <begin position="45"/>
        <end position="158"/>
    </location>
</feature>
<dbReference type="Gene3D" id="3.30.160.710">
    <property type="match status" value="1"/>
</dbReference>
<feature type="compositionally biased region" description="Pro residues" evidence="1">
    <location>
        <begin position="1191"/>
        <end position="1213"/>
    </location>
</feature>
<reference evidence="3 4" key="1">
    <citation type="submission" date="2020-12" db="EMBL/GenBank/DDBJ databases">
        <title>Pseudomonas schmalbachii sp. nov. isolated from millipede gut.</title>
        <authorList>
            <person name="Shelomi M."/>
        </authorList>
    </citation>
    <scope>NUCLEOTIDE SEQUENCE [LARGE SCALE GENOMIC DNA]</scope>
    <source>
        <strain evidence="3 4">Milli4</strain>
    </source>
</reference>
<dbReference type="Gene3D" id="2.160.20.10">
    <property type="entry name" value="Single-stranded right-handed beta-helix, Pectin lyase-like"/>
    <property type="match status" value="1"/>
</dbReference>
<comment type="caution">
    <text evidence="3">The sequence shown here is derived from an EMBL/GenBank/DDBJ whole genome shotgun (WGS) entry which is preliminary data.</text>
</comment>
<evidence type="ECO:0000313" key="3">
    <source>
        <dbReference type="EMBL" id="MBO3276898.1"/>
    </source>
</evidence>
<keyword evidence="4" id="KW-1185">Reference proteome</keyword>
<dbReference type="SUPFAM" id="SSF51126">
    <property type="entry name" value="Pectin lyase-like"/>
    <property type="match status" value="1"/>
</dbReference>
<gene>
    <name evidence="3" type="ORF">JFY56_16865</name>
</gene>
<dbReference type="InterPro" id="IPR008638">
    <property type="entry name" value="FhaB/CdiA-like_TPS"/>
</dbReference>
<dbReference type="Pfam" id="PF05860">
    <property type="entry name" value="TPS"/>
    <property type="match status" value="1"/>
</dbReference>
<dbReference type="InterPro" id="IPR050909">
    <property type="entry name" value="Bact_Autotransporter_VF"/>
</dbReference>
<feature type="region of interest" description="Disordered" evidence="1">
    <location>
        <begin position="351"/>
        <end position="370"/>
    </location>
</feature>
<dbReference type="SMART" id="SM00912">
    <property type="entry name" value="Haemagg_act"/>
    <property type="match status" value="1"/>
</dbReference>
<evidence type="ECO:0000259" key="2">
    <source>
        <dbReference type="SMART" id="SM00912"/>
    </source>
</evidence>